<proteinExistence type="predicted"/>
<dbReference type="EMBL" id="QNQU01000001">
    <property type="protein sequence ID" value="RBQ11834.1"/>
    <property type="molecule type" value="Genomic_DNA"/>
</dbReference>
<reference evidence="1 2" key="1">
    <citation type="submission" date="2018-07" db="EMBL/GenBank/DDBJ databases">
        <title>A draft genome of a endophytic bacteria, a new species of Pedobacter.</title>
        <authorList>
            <person name="Zhang Z.D."/>
            <person name="Chen Z.J."/>
        </authorList>
    </citation>
    <scope>NUCLEOTIDE SEQUENCE [LARGE SCALE GENOMIC DNA]</scope>
    <source>
        <strain evidence="1 2">RS10</strain>
    </source>
</reference>
<dbReference type="AlphaFoldDB" id="A0A366LEY2"/>
<dbReference type="Proteomes" id="UP000252081">
    <property type="component" value="Unassembled WGS sequence"/>
</dbReference>
<evidence type="ECO:0000313" key="1">
    <source>
        <dbReference type="EMBL" id="RBQ11834.1"/>
    </source>
</evidence>
<comment type="caution">
    <text evidence="1">The sequence shown here is derived from an EMBL/GenBank/DDBJ whole genome shotgun (WGS) entry which is preliminary data.</text>
</comment>
<gene>
    <name evidence="1" type="ORF">DRW42_00725</name>
</gene>
<protein>
    <submittedName>
        <fullName evidence="1">Uncharacterized protein</fullName>
    </submittedName>
</protein>
<accession>A0A366LEY2</accession>
<evidence type="ECO:0000313" key="2">
    <source>
        <dbReference type="Proteomes" id="UP000252081"/>
    </source>
</evidence>
<dbReference type="RefSeq" id="WP_113946913.1">
    <property type="nucleotide sequence ID" value="NZ_QNQU01000001.1"/>
</dbReference>
<name>A0A366LEY2_9SPHI</name>
<organism evidence="1 2">
    <name type="scientific">Pedobacter miscanthi</name>
    <dbReference type="NCBI Taxonomy" id="2259170"/>
    <lineage>
        <taxon>Bacteria</taxon>
        <taxon>Pseudomonadati</taxon>
        <taxon>Bacteroidota</taxon>
        <taxon>Sphingobacteriia</taxon>
        <taxon>Sphingobacteriales</taxon>
        <taxon>Sphingobacteriaceae</taxon>
        <taxon>Pedobacter</taxon>
    </lineage>
</organism>
<dbReference type="OrthoDB" id="676292at2"/>
<sequence>MDSLLEIKIALHFKGTEITYGKFALGTERQTALDTFNLLKGRMEHSATCMIQMVLTHEVAGLPIPLATIFCNLKELKENVAIISKEIFRISKLEESGMSAFE</sequence>
<keyword evidence="2" id="KW-1185">Reference proteome</keyword>